<dbReference type="EMBL" id="JAHRIO010070570">
    <property type="protein sequence ID" value="MEQ2181320.1"/>
    <property type="molecule type" value="Genomic_DNA"/>
</dbReference>
<dbReference type="Gene3D" id="1.20.1270.60">
    <property type="entry name" value="Arfaptin homology (AH) domain/BAR domain"/>
    <property type="match status" value="1"/>
</dbReference>
<reference evidence="2 3" key="1">
    <citation type="submission" date="2021-06" db="EMBL/GenBank/DDBJ databases">
        <authorList>
            <person name="Palmer J.M."/>
        </authorList>
    </citation>
    <scope>NUCLEOTIDE SEQUENCE [LARGE SCALE GENOMIC DNA]</scope>
    <source>
        <strain evidence="2 3">GA_2019</strain>
        <tissue evidence="2">Muscle</tissue>
    </source>
</reference>
<evidence type="ECO:0000259" key="1">
    <source>
        <dbReference type="Pfam" id="PF08397"/>
    </source>
</evidence>
<name>A0ABV0PCZ8_9TELE</name>
<comment type="caution">
    <text evidence="2">The sequence shown here is derived from an EMBL/GenBank/DDBJ whole genome shotgun (WGS) entry which is preliminary data.</text>
</comment>
<dbReference type="InterPro" id="IPR027267">
    <property type="entry name" value="AH/BAR_dom_sf"/>
</dbReference>
<dbReference type="InterPro" id="IPR013606">
    <property type="entry name" value="I-BAR_dom"/>
</dbReference>
<evidence type="ECO:0000313" key="3">
    <source>
        <dbReference type="Proteomes" id="UP001476798"/>
    </source>
</evidence>
<feature type="domain" description="IMD" evidence="1">
    <location>
        <begin position="142"/>
        <end position="188"/>
    </location>
</feature>
<dbReference type="PANTHER" id="PTHR15708:SF14">
    <property type="entry name" value="METASTASIS SUPPRESSOR 1 ISOFORM X1"/>
    <property type="match status" value="1"/>
</dbReference>
<keyword evidence="3" id="KW-1185">Reference proteome</keyword>
<dbReference type="Proteomes" id="UP001476798">
    <property type="component" value="Unassembled WGS sequence"/>
</dbReference>
<dbReference type="Pfam" id="PF08397">
    <property type="entry name" value="IMD"/>
    <property type="match status" value="1"/>
</dbReference>
<organism evidence="2 3">
    <name type="scientific">Goodea atripinnis</name>
    <dbReference type="NCBI Taxonomy" id="208336"/>
    <lineage>
        <taxon>Eukaryota</taxon>
        <taxon>Metazoa</taxon>
        <taxon>Chordata</taxon>
        <taxon>Craniata</taxon>
        <taxon>Vertebrata</taxon>
        <taxon>Euteleostomi</taxon>
        <taxon>Actinopterygii</taxon>
        <taxon>Neopterygii</taxon>
        <taxon>Teleostei</taxon>
        <taxon>Neoteleostei</taxon>
        <taxon>Acanthomorphata</taxon>
        <taxon>Ovalentaria</taxon>
        <taxon>Atherinomorphae</taxon>
        <taxon>Cyprinodontiformes</taxon>
        <taxon>Goodeidae</taxon>
        <taxon>Goodea</taxon>
    </lineage>
</organism>
<dbReference type="SUPFAM" id="SSF103657">
    <property type="entry name" value="BAR/IMD domain-like"/>
    <property type="match status" value="1"/>
</dbReference>
<dbReference type="PANTHER" id="PTHR15708">
    <property type="entry name" value="ACTIN BUNDLING/MISSING IN METASTASIS-RELATED"/>
    <property type="match status" value="1"/>
</dbReference>
<accession>A0ABV0PCZ8</accession>
<evidence type="ECO:0000313" key="2">
    <source>
        <dbReference type="EMBL" id="MEQ2181320.1"/>
    </source>
</evidence>
<dbReference type="InterPro" id="IPR030127">
    <property type="entry name" value="MTSS1/MTSS2"/>
</dbReference>
<protein>
    <recommendedName>
        <fullName evidence="1">IMD domain-containing protein</fullName>
    </recommendedName>
</protein>
<sequence length="195" mass="21808">MKLHRRLPPPPASHSLLEISSSPPVCRFDSLPPQIWLNSMTDYNAVISYVMVSNLHSLSNISQTQLFGDHPEAFARSHCVGERLHPDTRRVTAVGTLTVDVSQSCVQRIEIIFELQVFRSFIEGSLELITLSVEPMISSASYPTWEDFVSKGTKLQSHLRTTIVLTGAFLDAFQKVADMATGTRGEKDHHRTGCW</sequence>
<gene>
    <name evidence="2" type="ORF">GOODEAATRI_010362</name>
</gene>
<proteinExistence type="predicted"/>